<dbReference type="GO" id="GO:0000981">
    <property type="term" value="F:DNA-binding transcription factor activity, RNA polymerase II-specific"/>
    <property type="evidence" value="ECO:0007669"/>
    <property type="project" value="InterPro"/>
</dbReference>
<dbReference type="InterPro" id="IPR036236">
    <property type="entry name" value="Znf_C2H2_sf"/>
</dbReference>
<dbReference type="PROSITE" id="PS50048">
    <property type="entry name" value="ZN2_CY6_FUNGAL_2"/>
    <property type="match status" value="1"/>
</dbReference>
<dbReference type="InterPro" id="IPR013087">
    <property type="entry name" value="Znf_C2H2_type"/>
</dbReference>
<keyword evidence="4" id="KW-0804">Transcription</keyword>
<dbReference type="InterPro" id="IPR001138">
    <property type="entry name" value="Zn2Cys6_DnaBD"/>
</dbReference>
<feature type="region of interest" description="Disordered" evidence="7">
    <location>
        <begin position="186"/>
        <end position="215"/>
    </location>
</feature>
<feature type="domain" description="C2H2-type" evidence="9">
    <location>
        <begin position="63"/>
        <end position="90"/>
    </location>
</feature>
<dbReference type="Gene3D" id="4.10.240.10">
    <property type="entry name" value="Zn(2)-C6 fungal-type DNA-binding domain"/>
    <property type="match status" value="1"/>
</dbReference>
<dbReference type="PROSITE" id="PS50157">
    <property type="entry name" value="ZINC_FINGER_C2H2_2"/>
    <property type="match status" value="2"/>
</dbReference>
<keyword evidence="3" id="KW-0805">Transcription regulation</keyword>
<evidence type="ECO:0000256" key="6">
    <source>
        <dbReference type="PROSITE-ProRule" id="PRU00042"/>
    </source>
</evidence>
<dbReference type="GO" id="GO:0008270">
    <property type="term" value="F:zinc ion binding"/>
    <property type="evidence" value="ECO:0007669"/>
    <property type="project" value="UniProtKB-KW"/>
</dbReference>
<evidence type="ECO:0000256" key="3">
    <source>
        <dbReference type="ARBA" id="ARBA00023015"/>
    </source>
</evidence>
<proteinExistence type="predicted"/>
<dbReference type="InterPro" id="IPR007219">
    <property type="entry name" value="XnlR_reg_dom"/>
</dbReference>
<evidence type="ECO:0000259" key="9">
    <source>
        <dbReference type="PROSITE" id="PS50157"/>
    </source>
</evidence>
<dbReference type="CDD" id="cd12148">
    <property type="entry name" value="fungal_TF_MHR"/>
    <property type="match status" value="1"/>
</dbReference>
<dbReference type="PROSITE" id="PS00028">
    <property type="entry name" value="ZINC_FINGER_C2H2_1"/>
    <property type="match status" value="1"/>
</dbReference>
<dbReference type="GO" id="GO:0006351">
    <property type="term" value="P:DNA-templated transcription"/>
    <property type="evidence" value="ECO:0007669"/>
    <property type="project" value="InterPro"/>
</dbReference>
<dbReference type="Gene3D" id="3.30.160.60">
    <property type="entry name" value="Classic Zinc Finger"/>
    <property type="match status" value="1"/>
</dbReference>
<dbReference type="SMART" id="SM00066">
    <property type="entry name" value="GAL4"/>
    <property type="match status" value="1"/>
</dbReference>
<dbReference type="Pfam" id="PF04082">
    <property type="entry name" value="Fungal_trans"/>
    <property type="match status" value="1"/>
</dbReference>
<evidence type="ECO:0000256" key="7">
    <source>
        <dbReference type="SAM" id="MobiDB-lite"/>
    </source>
</evidence>
<feature type="compositionally biased region" description="Low complexity" evidence="7">
    <location>
        <begin position="202"/>
        <end position="215"/>
    </location>
</feature>
<dbReference type="PANTHER" id="PTHR47660">
    <property type="entry name" value="TRANSCRIPTION FACTOR WITH C2H2 AND ZN(2)-CYS(6) DNA BINDING DOMAIN (EUROFUNG)-RELATED-RELATED"/>
    <property type="match status" value="1"/>
</dbReference>
<evidence type="ECO:0000256" key="1">
    <source>
        <dbReference type="ARBA" id="ARBA00022723"/>
    </source>
</evidence>
<protein>
    <submittedName>
        <fullName evidence="10">Transcriptional regulator family: Fungal Specific TF</fullName>
    </submittedName>
</protein>
<dbReference type="CDD" id="cd00067">
    <property type="entry name" value="GAL4"/>
    <property type="match status" value="1"/>
</dbReference>
<evidence type="ECO:0000256" key="2">
    <source>
        <dbReference type="ARBA" id="ARBA00022833"/>
    </source>
</evidence>
<comment type="caution">
    <text evidence="10">The sequence shown here is derived from an EMBL/GenBank/DDBJ whole genome shotgun (WGS) entry which is preliminary data.</text>
</comment>
<keyword evidence="2" id="KW-0862">Zinc</keyword>
<dbReference type="EMBL" id="JABXXO010000003">
    <property type="protein sequence ID" value="KAF7782394.1"/>
    <property type="molecule type" value="Genomic_DNA"/>
</dbReference>
<evidence type="ECO:0000313" key="11">
    <source>
        <dbReference type="Proteomes" id="UP000629468"/>
    </source>
</evidence>
<gene>
    <name evidence="10" type="ORF">Agabi119p4_1770</name>
</gene>
<feature type="compositionally biased region" description="Polar residues" evidence="7">
    <location>
        <begin position="186"/>
        <end position="201"/>
    </location>
</feature>
<dbReference type="GO" id="GO:0003677">
    <property type="term" value="F:DNA binding"/>
    <property type="evidence" value="ECO:0007669"/>
    <property type="project" value="InterPro"/>
</dbReference>
<sequence length="815" mass="92464">MYSNASSHQRLRALPSTSSLAAALGPETLLVTPADSEPLRKKDGTLSKIRSHRGNIPALPQTKLCPHCPAKFTRTTHLNRHLRNHTNERLHCCETCNSQFTRSDLLNRHKKSCNNHPTRFRRRSCVACMESKMRCDRQVPCSRCISRRNECVYGPPTRKRLGTTWTADDSSIASLHYTERNDPPSIFNTSSWHTPSHPNRVSSSTPSYSNHISSSSASTRSFESLYSTKTAGIGHTHDSQSPKGNQPEVHLTGPLVEPFVRTSPSAPILPDYSLNQYPGGYLTECAVEAYSHTNPPTTDDHLVPITSHSSPTYDSGDVFTPFFAYLFPRIQSYSGLTEVTLNVEELTVTGDSPKDFAPLASCLPSISPFPAAHSPDFPTHTSQSELFRTFEVDRECTRLRHTSPDPSQTELQQYLHIFFTTFLTQIPIFHAPTFRAEAKSPILLGAMQACGALFVGNERASNFISTTLAYARETLVHDFARKSSDPLDQIQLILAVVLLQTIGLFHHDIDQRASSNIYHGMLVMMIRQAGLISRNAKWEPCPLDESNFEEGWLDWARHEMAKRAILWSYMQDCCHRIYFSLPSSYHPHEMTLNLPCESFLWQATTAAEWYDILQRPSPYGSTQASRLTGVSTPKMVAYLSEMRTIPAAVPLSDIAHFVLIHIFLKQLFEHCMREKLTVSDPAVEGEEMDLELLTLQLAMHNWLQNWKASRDSQTETRSSEPPMIQNLLPFYWLGQVAILAYQEGLPPFECNSRDNLNAEVRFRLLKGWLRHIRNFLKSRDEATTLYWDELMQLRLHSWPQEDSGEFGEESLLEFF</sequence>
<feature type="domain" description="C2H2-type" evidence="9">
    <location>
        <begin position="91"/>
        <end position="116"/>
    </location>
</feature>
<accession>A0A8H7F857</accession>
<evidence type="ECO:0000256" key="5">
    <source>
        <dbReference type="ARBA" id="ARBA00023242"/>
    </source>
</evidence>
<dbReference type="InterPro" id="IPR036864">
    <property type="entry name" value="Zn2-C6_fun-type_DNA-bd_sf"/>
</dbReference>
<dbReference type="SMART" id="SM00355">
    <property type="entry name" value="ZnF_C2H2"/>
    <property type="match status" value="2"/>
</dbReference>
<organism evidence="10 11">
    <name type="scientific">Agaricus bisporus var. burnettii</name>
    <dbReference type="NCBI Taxonomy" id="192524"/>
    <lineage>
        <taxon>Eukaryota</taxon>
        <taxon>Fungi</taxon>
        <taxon>Dikarya</taxon>
        <taxon>Basidiomycota</taxon>
        <taxon>Agaricomycotina</taxon>
        <taxon>Agaricomycetes</taxon>
        <taxon>Agaricomycetidae</taxon>
        <taxon>Agaricales</taxon>
        <taxon>Agaricineae</taxon>
        <taxon>Agaricaceae</taxon>
        <taxon>Agaricus</taxon>
    </lineage>
</organism>
<keyword evidence="6" id="KW-0863">Zinc-finger</keyword>
<evidence type="ECO:0000259" key="8">
    <source>
        <dbReference type="PROSITE" id="PS50048"/>
    </source>
</evidence>
<dbReference type="SUPFAM" id="SSF57667">
    <property type="entry name" value="beta-beta-alpha zinc fingers"/>
    <property type="match status" value="1"/>
</dbReference>
<dbReference type="SUPFAM" id="SSF57701">
    <property type="entry name" value="Zn2/Cys6 DNA-binding domain"/>
    <property type="match status" value="1"/>
</dbReference>
<evidence type="ECO:0000256" key="4">
    <source>
        <dbReference type="ARBA" id="ARBA00023163"/>
    </source>
</evidence>
<keyword evidence="5" id="KW-0539">Nucleus</keyword>
<dbReference type="AlphaFoldDB" id="A0A8H7F857"/>
<dbReference type="Proteomes" id="UP000629468">
    <property type="component" value="Unassembled WGS sequence"/>
</dbReference>
<keyword evidence="1" id="KW-0479">Metal-binding</keyword>
<feature type="domain" description="Zn(2)-C6 fungal-type" evidence="8">
    <location>
        <begin position="124"/>
        <end position="153"/>
    </location>
</feature>
<dbReference type="Pfam" id="PF00172">
    <property type="entry name" value="Zn_clus"/>
    <property type="match status" value="1"/>
</dbReference>
<reference evidence="10 11" key="1">
    <citation type="journal article" name="Sci. Rep.">
        <title>Telomere-to-telomere assembled and centromere annotated genomes of the two main subspecies of the button mushroom Agaricus bisporus reveal especially polymorphic chromosome ends.</title>
        <authorList>
            <person name="Sonnenberg A.S.M."/>
            <person name="Sedaghat-Telgerd N."/>
            <person name="Lavrijssen B."/>
            <person name="Ohm R.A."/>
            <person name="Hendrickx P.M."/>
            <person name="Scholtmeijer K."/>
            <person name="Baars J.J.P."/>
            <person name="van Peer A."/>
        </authorList>
    </citation>
    <scope>NUCLEOTIDE SEQUENCE [LARGE SCALE GENOMIC DNA]</scope>
    <source>
        <strain evidence="10 11">H119_p4</strain>
    </source>
</reference>
<evidence type="ECO:0000313" key="10">
    <source>
        <dbReference type="EMBL" id="KAF7782394.1"/>
    </source>
</evidence>
<name>A0A8H7F857_AGABI</name>